<comment type="catalytic activity">
    <reaction evidence="10">
        <text>L-arginine + 2-oxoglutarate + O2 = guanidine + L-glutamate 5-semialdehyde + succinate + CO2</text>
        <dbReference type="Rhea" id="RHEA:31535"/>
        <dbReference type="ChEBI" id="CHEBI:15379"/>
        <dbReference type="ChEBI" id="CHEBI:16526"/>
        <dbReference type="ChEBI" id="CHEBI:16810"/>
        <dbReference type="ChEBI" id="CHEBI:30031"/>
        <dbReference type="ChEBI" id="CHEBI:30087"/>
        <dbReference type="ChEBI" id="CHEBI:32682"/>
        <dbReference type="ChEBI" id="CHEBI:58066"/>
        <dbReference type="EC" id="1.14.20.7"/>
    </reaction>
</comment>
<dbReference type="Proteomes" id="UP000054600">
    <property type="component" value="Unassembled WGS sequence"/>
</dbReference>
<name>A0A0W0Z044_9GAMM</name>
<dbReference type="Pfam" id="PF03171">
    <property type="entry name" value="2OG-FeII_Oxy"/>
    <property type="match status" value="1"/>
</dbReference>
<keyword evidence="14" id="KW-1185">Reference proteome</keyword>
<evidence type="ECO:0000256" key="7">
    <source>
        <dbReference type="ARBA" id="ARBA00031011"/>
    </source>
</evidence>
<dbReference type="InterPro" id="IPR005123">
    <property type="entry name" value="Oxoglu/Fe-dep_dioxygenase_dom"/>
</dbReference>
<evidence type="ECO:0000313" key="13">
    <source>
        <dbReference type="EMBL" id="KTD62482.1"/>
    </source>
</evidence>
<comment type="catalytic activity">
    <reaction evidence="9">
        <text>2-oxoglutarate + O2 + 2 H(+) = ethene + 3 CO2 + H2O</text>
        <dbReference type="Rhea" id="RHEA:31523"/>
        <dbReference type="ChEBI" id="CHEBI:15377"/>
        <dbReference type="ChEBI" id="CHEBI:15378"/>
        <dbReference type="ChEBI" id="CHEBI:15379"/>
        <dbReference type="ChEBI" id="CHEBI:16526"/>
        <dbReference type="ChEBI" id="CHEBI:16810"/>
        <dbReference type="ChEBI" id="CHEBI:18153"/>
        <dbReference type="EC" id="1.13.12.19"/>
    </reaction>
</comment>
<protein>
    <recommendedName>
        <fullName evidence="5">2-oxoglutarate-dependent ethylene/succinate-forming enzyme</fullName>
        <ecNumber evidence="4">1.13.12.19</ecNumber>
        <ecNumber evidence="3">1.14.20.7</ecNumber>
    </recommendedName>
    <alternativeName>
        <fullName evidence="7">2-oxoglutarate dioxygenase (ethylene-forming)</fullName>
    </alternativeName>
    <alternativeName>
        <fullName evidence="8">2-oxoglutarate/L-arginine monooxygenase/decarboxylase (succinate-forming)</fullName>
    </alternativeName>
</protein>
<evidence type="ECO:0000313" key="14">
    <source>
        <dbReference type="Proteomes" id="UP000054600"/>
    </source>
</evidence>
<dbReference type="SUPFAM" id="SSF51197">
    <property type="entry name" value="Clavaminate synthase-like"/>
    <property type="match status" value="1"/>
</dbReference>
<evidence type="ECO:0000256" key="6">
    <source>
        <dbReference type="ARBA" id="ARBA00022666"/>
    </source>
</evidence>
<comment type="caution">
    <text evidence="13">The sequence shown here is derived from an EMBL/GenBank/DDBJ whole genome shotgun (WGS) entry which is preliminary data.</text>
</comment>
<dbReference type="GO" id="GO:0009693">
    <property type="term" value="P:ethylene biosynthetic process"/>
    <property type="evidence" value="ECO:0007669"/>
    <property type="project" value="UniProtKB-KW"/>
</dbReference>
<dbReference type="InterPro" id="IPR044861">
    <property type="entry name" value="IPNS-like_FE2OG_OXY"/>
</dbReference>
<dbReference type="PANTHER" id="PTHR47990">
    <property type="entry name" value="2-OXOGLUTARATE (2OG) AND FE(II)-DEPENDENT OXYGENASE SUPERFAMILY PROTEIN-RELATED"/>
    <property type="match status" value="1"/>
</dbReference>
<evidence type="ECO:0000256" key="3">
    <source>
        <dbReference type="ARBA" id="ARBA00012293"/>
    </source>
</evidence>
<evidence type="ECO:0000259" key="12">
    <source>
        <dbReference type="PROSITE" id="PS51471"/>
    </source>
</evidence>
<sequence>MNVLRIDFEKSDAVSLFASSLHQTGFAVLENHPIDIQLIDDIYKEWMTFFHSEDKFNYQFIVETQDGYFPASISEKAKGAEQRDLKEFYQYYPWGQYPKNLGDNTKKLYQQLNQLAATLLSWLEDELPAAIASKLSMPLSAMIEHSNQTMLRILHYPPLSGNEPAGAVRAAAHEDINLITLLVGATSSGLQVKDNHGNWHEVPCAKESIVINIGDMLALATDNYYRSTTHRVINPDANQEARLSMPLFLHPDTKVRLSPEKTAGEYLHERLVELGVK</sequence>
<organism evidence="13 14">
    <name type="scientific">Legionella shakespearei DSM 23087</name>
    <dbReference type="NCBI Taxonomy" id="1122169"/>
    <lineage>
        <taxon>Bacteria</taxon>
        <taxon>Pseudomonadati</taxon>
        <taxon>Pseudomonadota</taxon>
        <taxon>Gammaproteobacteria</taxon>
        <taxon>Legionellales</taxon>
        <taxon>Legionellaceae</taxon>
        <taxon>Legionella</taxon>
    </lineage>
</organism>
<accession>A0A0W0Z044</accession>
<evidence type="ECO:0000256" key="9">
    <source>
        <dbReference type="ARBA" id="ARBA00047725"/>
    </source>
</evidence>
<dbReference type="EC" id="1.13.12.19" evidence="4"/>
<evidence type="ECO:0000256" key="2">
    <source>
        <dbReference type="ARBA" id="ARBA00004767"/>
    </source>
</evidence>
<dbReference type="AlphaFoldDB" id="A0A0W0Z044"/>
<dbReference type="eggNOG" id="COG3491">
    <property type="taxonomic scope" value="Bacteria"/>
</dbReference>
<dbReference type="InterPro" id="IPR026992">
    <property type="entry name" value="DIOX_N"/>
</dbReference>
<dbReference type="OrthoDB" id="21825at2"/>
<dbReference type="Gene3D" id="2.60.120.330">
    <property type="entry name" value="B-lactam Antibiotic, Isopenicillin N Synthase, Chain"/>
    <property type="match status" value="1"/>
</dbReference>
<dbReference type="EMBL" id="LNYW01000033">
    <property type="protein sequence ID" value="KTD62482.1"/>
    <property type="molecule type" value="Genomic_DNA"/>
</dbReference>
<dbReference type="EC" id="1.14.20.7" evidence="3"/>
<comment type="pathway">
    <text evidence="2">Alkene biosynthesis; ethylene biosynthesis via 2-oxoglutarate.</text>
</comment>
<evidence type="ECO:0000256" key="11">
    <source>
        <dbReference type="RuleBase" id="RU003682"/>
    </source>
</evidence>
<dbReference type="InterPro" id="IPR050231">
    <property type="entry name" value="Iron_ascorbate_oxido_reductase"/>
</dbReference>
<dbReference type="Pfam" id="PF14226">
    <property type="entry name" value="DIOX_N"/>
    <property type="match status" value="1"/>
</dbReference>
<feature type="domain" description="Fe2OG dioxygenase" evidence="12">
    <location>
        <begin position="146"/>
        <end position="251"/>
    </location>
</feature>
<dbReference type="GO" id="GO:0102276">
    <property type="term" value="F:2-oxoglutarate oxygenase/decarboxylase (ethylene-forming) activity"/>
    <property type="evidence" value="ECO:0007669"/>
    <property type="project" value="UniProtKB-EC"/>
</dbReference>
<evidence type="ECO:0000256" key="5">
    <source>
        <dbReference type="ARBA" id="ARBA00019045"/>
    </source>
</evidence>
<dbReference type="InterPro" id="IPR027443">
    <property type="entry name" value="IPNS-like_sf"/>
</dbReference>
<dbReference type="GO" id="GO:0046872">
    <property type="term" value="F:metal ion binding"/>
    <property type="evidence" value="ECO:0007669"/>
    <property type="project" value="UniProtKB-KW"/>
</dbReference>
<reference evidence="13 14" key="1">
    <citation type="submission" date="2015-11" db="EMBL/GenBank/DDBJ databases">
        <title>Genomic analysis of 38 Legionella species identifies large and diverse effector repertoires.</title>
        <authorList>
            <person name="Burstein D."/>
            <person name="Amaro F."/>
            <person name="Zusman T."/>
            <person name="Lifshitz Z."/>
            <person name="Cohen O."/>
            <person name="Gilbert J.A."/>
            <person name="Pupko T."/>
            <person name="Shuman H.A."/>
            <person name="Segal G."/>
        </authorList>
    </citation>
    <scope>NUCLEOTIDE SEQUENCE [LARGE SCALE GENOMIC DNA]</scope>
    <source>
        <strain evidence="13 14">ATCC 49655</strain>
    </source>
</reference>
<keyword evidence="6" id="KW-0266">Ethylene biosynthesis</keyword>
<evidence type="ECO:0000256" key="10">
    <source>
        <dbReference type="ARBA" id="ARBA00049359"/>
    </source>
</evidence>
<dbReference type="PATRIC" id="fig|1122169.6.peg.1364"/>
<keyword evidence="11" id="KW-0479">Metal-binding</keyword>
<keyword evidence="11" id="KW-0560">Oxidoreductase</keyword>
<evidence type="ECO:0000256" key="8">
    <source>
        <dbReference type="ARBA" id="ARBA00031282"/>
    </source>
</evidence>
<dbReference type="RefSeq" id="WP_018577905.1">
    <property type="nucleotide sequence ID" value="NZ_KB892415.1"/>
</dbReference>
<evidence type="ECO:0000256" key="1">
    <source>
        <dbReference type="ARBA" id="ARBA00001954"/>
    </source>
</evidence>
<dbReference type="STRING" id="1122169.Lsha_1182"/>
<comment type="similarity">
    <text evidence="11">Belongs to the iron/ascorbate-dependent oxidoreductase family.</text>
</comment>
<comment type="cofactor">
    <cofactor evidence="1">
        <name>Fe(2+)</name>
        <dbReference type="ChEBI" id="CHEBI:29033"/>
    </cofactor>
</comment>
<proteinExistence type="inferred from homology"/>
<dbReference type="PROSITE" id="PS51471">
    <property type="entry name" value="FE2OG_OXY"/>
    <property type="match status" value="1"/>
</dbReference>
<keyword evidence="11" id="KW-0408">Iron</keyword>
<gene>
    <name evidence="13" type="ORF">Lsha_1182</name>
</gene>
<evidence type="ECO:0000256" key="4">
    <source>
        <dbReference type="ARBA" id="ARBA00012531"/>
    </source>
</evidence>